<dbReference type="Proteomes" id="UP000280455">
    <property type="component" value="Chromosome"/>
</dbReference>
<evidence type="ECO:0000313" key="2">
    <source>
        <dbReference type="EMBL" id="AZE31568.1"/>
    </source>
</evidence>
<accession>A0AAD0ZL11</accession>
<dbReference type="EMBL" id="CP027750">
    <property type="protein sequence ID" value="AZE31568.1"/>
    <property type="molecule type" value="Genomic_DNA"/>
</dbReference>
<dbReference type="AlphaFoldDB" id="A0AAD0ZL11"/>
<sequence length="43" mass="4790">MSTSNRCCGPQHPSQDLDTCVDRLQVIRLKSLGQELGVDVDFQ</sequence>
<evidence type="ECO:0000313" key="1">
    <source>
        <dbReference type="EMBL" id="AZE31567.1"/>
    </source>
</evidence>
<dbReference type="EMBL" id="CP027750">
    <property type="protein sequence ID" value="AZE31567.1"/>
    <property type="molecule type" value="Genomic_DNA"/>
</dbReference>
<organism evidence="2 3">
    <name type="scientific">Pseudomonas chlororaphis subsp. aureofaciens</name>
    <dbReference type="NCBI Taxonomy" id="587851"/>
    <lineage>
        <taxon>Bacteria</taxon>
        <taxon>Pseudomonadati</taxon>
        <taxon>Pseudomonadota</taxon>
        <taxon>Gammaproteobacteria</taxon>
        <taxon>Pseudomonadales</taxon>
        <taxon>Pseudomonadaceae</taxon>
        <taxon>Pseudomonas</taxon>
    </lineage>
</organism>
<protein>
    <submittedName>
        <fullName evidence="2">Uncharacterized protein</fullName>
    </submittedName>
</protein>
<proteinExistence type="predicted"/>
<name>A0AAD0ZL11_9PSED</name>
<reference evidence="2 3" key="1">
    <citation type="submission" date="2018-03" db="EMBL/GenBank/DDBJ databases">
        <title>Diversity of phytobeneficial traits revealed by whole-genome analysis of worldwide-isolated phenazine-producing Pseudomonas spp.</title>
        <authorList>
            <person name="Biessy A."/>
            <person name="Novinscak A."/>
            <person name="Blom J."/>
            <person name="Leger G."/>
            <person name="Thomashow L.S."/>
            <person name="Cazorla F.M."/>
            <person name="Josic D."/>
            <person name="Filion M."/>
        </authorList>
    </citation>
    <scope>NUCLEOTIDE SEQUENCE [LARGE SCALE GENOMIC DNA]</scope>
    <source>
        <strain evidence="2 3">ChPhzS24</strain>
    </source>
</reference>
<gene>
    <name evidence="1" type="ORF">C4K07_4804</name>
    <name evidence="2" type="ORF">C4K07_4805</name>
</gene>
<evidence type="ECO:0000313" key="3">
    <source>
        <dbReference type="Proteomes" id="UP000280455"/>
    </source>
</evidence>